<organism evidence="3 4">
    <name type="scientific">Fructilactobacillus fructivorans</name>
    <dbReference type="NCBI Taxonomy" id="1614"/>
    <lineage>
        <taxon>Bacteria</taxon>
        <taxon>Bacillati</taxon>
        <taxon>Bacillota</taxon>
        <taxon>Bacilli</taxon>
        <taxon>Lactobacillales</taxon>
        <taxon>Lactobacillaceae</taxon>
        <taxon>Fructilactobacillus</taxon>
    </lineage>
</organism>
<reference evidence="3 4" key="1">
    <citation type="submission" date="2019-10" db="EMBL/GenBank/DDBJ databases">
        <title>Genome sequencing of Lactobacillus fructivorans.</title>
        <authorList>
            <person name="Kim K."/>
        </authorList>
    </citation>
    <scope>NUCLEOTIDE SEQUENCE [LARGE SCALE GENOMIC DNA]</scope>
    <source>
        <strain evidence="3 4">LF543</strain>
    </source>
</reference>
<feature type="region of interest" description="Disordered" evidence="1">
    <location>
        <begin position="152"/>
        <end position="190"/>
    </location>
</feature>
<dbReference type="Proteomes" id="UP000327194">
    <property type="component" value="Chromosome"/>
</dbReference>
<accession>A0AAE6P1B6</accession>
<feature type="compositionally biased region" description="Polar residues" evidence="1">
    <location>
        <begin position="165"/>
        <end position="182"/>
    </location>
</feature>
<sequence>MKMADKAESTFEQLNKIDVSDHLDTKRFKSKRTNKEYRYDYLSWMWAWQILKGIDIDATKEFTQFPEYDRQNGKLTGRNVDYMKTPEGTYVECTVTIKGHSESETLPVMDYFNNAEKNPDIMQINKTKQRCFVKACALQGLGLDVYKGEDLSSNSSGHNNNKNGTQRNSRATATNQQNSGNQKAGREKKERVTSLITSYADFLNQEPHKVLVTLLNSFATSWDKMTNNSADKIIKFVIEKGRESQQ</sequence>
<dbReference type="InterPro" id="IPR009425">
    <property type="entry name" value="DSRM_SSAP"/>
</dbReference>
<dbReference type="AlphaFoldDB" id="A0AAE6P1B6"/>
<protein>
    <submittedName>
        <fullName evidence="3">DUF1071 domain-containing protein</fullName>
    </submittedName>
</protein>
<dbReference type="EMBL" id="CP045562">
    <property type="protein sequence ID" value="QFX92495.1"/>
    <property type="molecule type" value="Genomic_DNA"/>
</dbReference>
<proteinExistence type="predicted"/>
<evidence type="ECO:0000259" key="2">
    <source>
        <dbReference type="Pfam" id="PF06378"/>
    </source>
</evidence>
<feature type="domain" description="SSAP RNA binding" evidence="2">
    <location>
        <begin position="10"/>
        <end position="170"/>
    </location>
</feature>
<gene>
    <name evidence="3" type="ORF">LF543_02520</name>
</gene>
<dbReference type="Pfam" id="PF06378">
    <property type="entry name" value="SSAP_Sak"/>
    <property type="match status" value="1"/>
</dbReference>
<evidence type="ECO:0000256" key="1">
    <source>
        <dbReference type="SAM" id="MobiDB-lite"/>
    </source>
</evidence>
<evidence type="ECO:0000313" key="3">
    <source>
        <dbReference type="EMBL" id="QFX92495.1"/>
    </source>
</evidence>
<name>A0AAE6P1B6_9LACO</name>
<dbReference type="KEGG" id="lfv:LF543_02520"/>
<evidence type="ECO:0000313" key="4">
    <source>
        <dbReference type="Proteomes" id="UP000327194"/>
    </source>
</evidence>
<feature type="compositionally biased region" description="Low complexity" evidence="1">
    <location>
        <begin position="152"/>
        <end position="164"/>
    </location>
</feature>